<accession>A0A0C5W034</accession>
<reference evidence="2 3" key="1">
    <citation type="submission" date="2014-02" db="EMBL/GenBank/DDBJ databases">
        <authorList>
            <person name="Young C.-C."/>
            <person name="Hameed A."/>
            <person name="Huang H.-C."/>
            <person name="Shahina M."/>
        </authorList>
    </citation>
    <scope>NUCLEOTIDE SEQUENCE [LARGE SCALE GENOMIC DNA]</scope>
    <source>
        <strain evidence="2 3">CC-SAMT-1</strain>
    </source>
</reference>
<dbReference type="PANTHER" id="PTHR41252:SF1">
    <property type="entry name" value="BLR2505 PROTEIN"/>
    <property type="match status" value="1"/>
</dbReference>
<dbReference type="EMBL" id="CP007202">
    <property type="protein sequence ID" value="AJR04636.1"/>
    <property type="molecule type" value="Genomic_DNA"/>
</dbReference>
<dbReference type="InterPro" id="IPR037401">
    <property type="entry name" value="SnoaL-like"/>
</dbReference>
<dbReference type="PANTHER" id="PTHR41252">
    <property type="entry name" value="BLR2505 PROTEIN"/>
    <property type="match status" value="1"/>
</dbReference>
<evidence type="ECO:0000313" key="3">
    <source>
        <dbReference type="Proteomes" id="UP000032229"/>
    </source>
</evidence>
<organism evidence="2 3">
    <name type="scientific">Siansivirga zeaxanthinifaciens CC-SAMT-1</name>
    <dbReference type="NCBI Taxonomy" id="1454006"/>
    <lineage>
        <taxon>Bacteria</taxon>
        <taxon>Pseudomonadati</taxon>
        <taxon>Bacteroidota</taxon>
        <taxon>Flavobacteriia</taxon>
        <taxon>Flavobacteriales</taxon>
        <taxon>Flavobacteriaceae</taxon>
        <taxon>Siansivirga</taxon>
    </lineage>
</organism>
<dbReference type="Proteomes" id="UP000032229">
    <property type="component" value="Chromosome"/>
</dbReference>
<dbReference type="GO" id="GO:0016853">
    <property type="term" value="F:isomerase activity"/>
    <property type="evidence" value="ECO:0007669"/>
    <property type="project" value="UniProtKB-KW"/>
</dbReference>
<dbReference type="InterPro" id="IPR032710">
    <property type="entry name" value="NTF2-like_dom_sf"/>
</dbReference>
<dbReference type="STRING" id="1454006.AW14_14320"/>
<evidence type="ECO:0000313" key="2">
    <source>
        <dbReference type="EMBL" id="AJR04636.1"/>
    </source>
</evidence>
<dbReference type="AlphaFoldDB" id="A0A0C5W034"/>
<dbReference type="KEGG" id="sze:AW14_14320"/>
<name>A0A0C5W034_9FLAO</name>
<feature type="domain" description="SnoaL-like" evidence="1">
    <location>
        <begin position="11"/>
        <end position="118"/>
    </location>
</feature>
<dbReference type="HOGENOM" id="CLU_107220_2_1_10"/>
<dbReference type="PATRIC" id="fig|1454006.5.peg.2835"/>
<dbReference type="Pfam" id="PF12680">
    <property type="entry name" value="SnoaL_2"/>
    <property type="match status" value="1"/>
</dbReference>
<gene>
    <name evidence="2" type="ORF">AW14_14320</name>
</gene>
<protein>
    <submittedName>
        <fullName evidence="2">Ketosteroid isomerase</fullName>
    </submittedName>
</protein>
<keyword evidence="3" id="KW-1185">Reference proteome</keyword>
<evidence type="ECO:0000259" key="1">
    <source>
        <dbReference type="Pfam" id="PF12680"/>
    </source>
</evidence>
<dbReference type="SUPFAM" id="SSF54427">
    <property type="entry name" value="NTF2-like"/>
    <property type="match status" value="1"/>
</dbReference>
<dbReference type="Gene3D" id="3.10.450.50">
    <property type="match status" value="1"/>
</dbReference>
<proteinExistence type="predicted"/>
<sequence>MSNPENLTVITNLYDAFSKGDIPTVLSLLDPQVVWNEAEGNAYADGNPYIGPNAVLEGVFSRVGNDYEYFNLADIKLHDMSNNEVLATLRYKGKLKKNGALLDAQVAHHFSLRDGKVITFQQYVDTKQLHDVNK</sequence>
<keyword evidence="2" id="KW-0413">Isomerase</keyword>